<keyword evidence="6 12" id="KW-0479">Metal-binding</keyword>
<dbReference type="InterPro" id="IPR024956">
    <property type="entry name" value="tRNAHis_GuaTrfase_cat"/>
</dbReference>
<comment type="function">
    <text evidence="12">Adds a GMP to the 5'-end of tRNA(His) after transcription and RNase P cleavage.</text>
</comment>
<comment type="catalytic activity">
    <reaction evidence="11 12">
        <text>a 5'-end ribonucleotide-tRNA(His) + GTP + ATP + H2O = a 5'-end phospho-guanosine-ribonucleotide-tRNA(His) + AMP + 2 diphosphate + H(+)</text>
        <dbReference type="Rhea" id="RHEA:54564"/>
        <dbReference type="Rhea" id="RHEA-COMP:14193"/>
        <dbReference type="Rhea" id="RHEA-COMP:14917"/>
        <dbReference type="ChEBI" id="CHEBI:15377"/>
        <dbReference type="ChEBI" id="CHEBI:15378"/>
        <dbReference type="ChEBI" id="CHEBI:30616"/>
        <dbReference type="ChEBI" id="CHEBI:33019"/>
        <dbReference type="ChEBI" id="CHEBI:37565"/>
        <dbReference type="ChEBI" id="CHEBI:138282"/>
        <dbReference type="ChEBI" id="CHEBI:141847"/>
        <dbReference type="ChEBI" id="CHEBI:456215"/>
        <dbReference type="EC" id="2.7.7.79"/>
    </reaction>
</comment>
<evidence type="ECO:0000256" key="11">
    <source>
        <dbReference type="ARBA" id="ARBA00047281"/>
    </source>
</evidence>
<evidence type="ECO:0000313" key="17">
    <source>
        <dbReference type="EMBL" id="CDF77390.1"/>
    </source>
</evidence>
<dbReference type="InterPro" id="IPR025845">
    <property type="entry name" value="Thg1_C_dom"/>
</dbReference>
<keyword evidence="7 12" id="KW-0547">Nucleotide-binding</keyword>
<feature type="binding site" evidence="14">
    <location>
        <position position="77"/>
    </location>
    <ligand>
        <name>Mg(2+)</name>
        <dbReference type="ChEBI" id="CHEBI:18420"/>
        <label>2</label>
        <note>catalytic</note>
    </ligand>
</feature>
<keyword evidence="3 12" id="KW-0808">Transferase</keyword>
<dbReference type="GO" id="GO:0008193">
    <property type="term" value="F:tRNA guanylyltransferase activity"/>
    <property type="evidence" value="ECO:0007669"/>
    <property type="project" value="UniProtKB-UniRule"/>
</dbReference>
<dbReference type="InterPro" id="IPR038469">
    <property type="entry name" value="tRNAHis_GuaTrfase_Thg1_sf"/>
</dbReference>
<evidence type="ECO:0000313" key="18">
    <source>
        <dbReference type="Proteomes" id="UP000012073"/>
    </source>
</evidence>
<dbReference type="OrthoDB" id="62560at2759"/>
<evidence type="ECO:0000256" key="14">
    <source>
        <dbReference type="PIRSR" id="PIRSR028980-2"/>
    </source>
</evidence>
<dbReference type="AlphaFoldDB" id="S0F2T0"/>
<evidence type="ECO:0000256" key="9">
    <source>
        <dbReference type="ARBA" id="ARBA00023134"/>
    </source>
</evidence>
<organism evidence="17 18">
    <name type="scientific">Chondrus crispus</name>
    <name type="common">Carrageen Irish moss</name>
    <name type="synonym">Polymorpha crispa</name>
    <dbReference type="NCBI Taxonomy" id="2769"/>
    <lineage>
        <taxon>Eukaryota</taxon>
        <taxon>Rhodophyta</taxon>
        <taxon>Florideophyceae</taxon>
        <taxon>Rhodymeniophycidae</taxon>
        <taxon>Gigartinales</taxon>
        <taxon>Gigartinaceae</taxon>
        <taxon>Chondrus</taxon>
    </lineage>
</organism>
<name>S0F2T0_CHOCR</name>
<dbReference type="Pfam" id="PF04446">
    <property type="entry name" value="Thg1"/>
    <property type="match status" value="1"/>
</dbReference>
<evidence type="ECO:0000259" key="15">
    <source>
        <dbReference type="Pfam" id="PF04446"/>
    </source>
</evidence>
<dbReference type="PIRSF" id="PIRSF028980">
    <property type="entry name" value="tRNAHis_guanylyltransferase"/>
    <property type="match status" value="1"/>
</dbReference>
<evidence type="ECO:0000256" key="2">
    <source>
        <dbReference type="ARBA" id="ARBA00012511"/>
    </source>
</evidence>
<keyword evidence="18" id="KW-1185">Reference proteome</keyword>
<dbReference type="EMBL" id="HG001523">
    <property type="protein sequence ID" value="CDF77390.1"/>
    <property type="molecule type" value="Genomic_DNA"/>
</dbReference>
<keyword evidence="9 12" id="KW-0342">GTP-binding</keyword>
<feature type="binding site" evidence="14">
    <location>
        <position position="77"/>
    </location>
    <ligand>
        <name>Mg(2+)</name>
        <dbReference type="ChEBI" id="CHEBI:18420"/>
        <label>1</label>
        <note>catalytic</note>
    </ligand>
</feature>
<feature type="binding site" evidence="13">
    <location>
        <begin position="76"/>
        <end position="77"/>
    </location>
    <ligand>
        <name>GTP</name>
        <dbReference type="ChEBI" id="CHEBI:37565"/>
    </ligand>
</feature>
<dbReference type="FunFam" id="3.30.70.3000:FF:000001">
    <property type="entry name" value="tRNA(His) guanylyltransferase"/>
    <property type="match status" value="1"/>
</dbReference>
<evidence type="ECO:0000256" key="10">
    <source>
        <dbReference type="ARBA" id="ARBA00032480"/>
    </source>
</evidence>
<dbReference type="EC" id="2.7.7.79" evidence="2 12"/>
<dbReference type="InterPro" id="IPR007537">
    <property type="entry name" value="tRNAHis_GuaTrfase_Thg1"/>
</dbReference>
<feature type="binding site" evidence="14">
    <location>
        <position position="29"/>
    </location>
    <ligand>
        <name>Mg(2+)</name>
        <dbReference type="ChEBI" id="CHEBI:18420"/>
        <label>1</label>
        <note>catalytic</note>
    </ligand>
</feature>
<feature type="binding site" evidence="14">
    <location>
        <position position="30"/>
    </location>
    <ligand>
        <name>Mg(2+)</name>
        <dbReference type="ChEBI" id="CHEBI:18420"/>
        <label>1</label>
        <note>catalytic</note>
    </ligand>
</feature>
<dbReference type="RefSeq" id="XP_005712264.1">
    <property type="nucleotide sequence ID" value="XM_005712207.1"/>
</dbReference>
<gene>
    <name evidence="17" type="ORF">CHC_T00007905001</name>
</gene>
<evidence type="ECO:0000256" key="3">
    <source>
        <dbReference type="ARBA" id="ARBA00022679"/>
    </source>
</evidence>
<dbReference type="GO" id="GO:0005525">
    <property type="term" value="F:GTP binding"/>
    <property type="evidence" value="ECO:0007669"/>
    <property type="project" value="UniProtKB-UniRule"/>
</dbReference>
<protein>
    <recommendedName>
        <fullName evidence="2 12">tRNA(His) guanylyltransferase</fullName>
        <ecNumber evidence="2 12">2.7.7.79</ecNumber>
    </recommendedName>
    <alternativeName>
        <fullName evidence="10 12">tRNA-histidine guanylyltransferase</fullName>
    </alternativeName>
</protein>
<evidence type="ECO:0000256" key="13">
    <source>
        <dbReference type="PIRSR" id="PIRSR028980-1"/>
    </source>
</evidence>
<reference evidence="18" key="1">
    <citation type="journal article" date="2013" name="Proc. Natl. Acad. Sci. U.S.A.">
        <title>Genome structure and metabolic features in the red seaweed Chondrus crispus shed light on evolution of the Archaeplastida.</title>
        <authorList>
            <person name="Collen J."/>
            <person name="Porcel B."/>
            <person name="Carre W."/>
            <person name="Ball S.G."/>
            <person name="Chaparro C."/>
            <person name="Tonon T."/>
            <person name="Barbeyron T."/>
            <person name="Michel G."/>
            <person name="Noel B."/>
            <person name="Valentin K."/>
            <person name="Elias M."/>
            <person name="Artiguenave F."/>
            <person name="Arun A."/>
            <person name="Aury J.M."/>
            <person name="Barbosa-Neto J.F."/>
            <person name="Bothwell J.H."/>
            <person name="Bouget F.Y."/>
            <person name="Brillet L."/>
            <person name="Cabello-Hurtado F."/>
            <person name="Capella-Gutierrez S."/>
            <person name="Charrier B."/>
            <person name="Cladiere L."/>
            <person name="Cock J.M."/>
            <person name="Coelho S.M."/>
            <person name="Colleoni C."/>
            <person name="Czjzek M."/>
            <person name="Da Silva C."/>
            <person name="Delage L."/>
            <person name="Denoeud F."/>
            <person name="Deschamps P."/>
            <person name="Dittami S.M."/>
            <person name="Gabaldon T."/>
            <person name="Gachon C.M."/>
            <person name="Groisillier A."/>
            <person name="Herve C."/>
            <person name="Jabbari K."/>
            <person name="Katinka M."/>
            <person name="Kloareg B."/>
            <person name="Kowalczyk N."/>
            <person name="Labadie K."/>
            <person name="Leblanc C."/>
            <person name="Lopez P.J."/>
            <person name="McLachlan D.H."/>
            <person name="Meslet-Cladiere L."/>
            <person name="Moustafa A."/>
            <person name="Nehr Z."/>
            <person name="Nyvall Collen P."/>
            <person name="Panaud O."/>
            <person name="Partensky F."/>
            <person name="Poulain J."/>
            <person name="Rensing S.A."/>
            <person name="Rousvoal S."/>
            <person name="Samson G."/>
            <person name="Symeonidi A."/>
            <person name="Weissenbach J."/>
            <person name="Zambounis A."/>
            <person name="Wincker P."/>
            <person name="Boyen C."/>
        </authorList>
    </citation>
    <scope>NUCLEOTIDE SEQUENCE [LARGE SCALE GENOMIC DNA]</scope>
    <source>
        <strain evidence="18">cv. Stackhouse</strain>
    </source>
</reference>
<evidence type="ECO:0000256" key="8">
    <source>
        <dbReference type="ARBA" id="ARBA00022842"/>
    </source>
</evidence>
<evidence type="ECO:0000259" key="16">
    <source>
        <dbReference type="Pfam" id="PF14413"/>
    </source>
</evidence>
<keyword evidence="4 12" id="KW-0819">tRNA processing</keyword>
<evidence type="ECO:0000256" key="7">
    <source>
        <dbReference type="ARBA" id="ARBA00022741"/>
    </source>
</evidence>
<dbReference type="KEGG" id="ccp:CHC_T00007905001"/>
<evidence type="ECO:0000256" key="4">
    <source>
        <dbReference type="ARBA" id="ARBA00022694"/>
    </source>
</evidence>
<evidence type="ECO:0000256" key="12">
    <source>
        <dbReference type="PIRNR" id="PIRNR028980"/>
    </source>
</evidence>
<sequence length="287" mass="32264">MACSRFEYVKAFERHDRLLPGCWAVIRLDGRSFTNFSKAHAFAKPNDSRALRLCNAAAEAVLRDFDQHLAFAYGESDEFSFVLKRQSALFARRESKILSTVVSLFSSAYVFYWNKFMGDVPLKGPPSFDGRVVLYPTTKHLRDYLAWRQADTHVNNLFNTAFWALVKGGKSQRESEEILKGTSSKEKNEMLFTEYGINYNDEDAMFRKGSFIVSNLPSGRWGGEVSLKRTREGEAASSECGMAGGDGDGKFVTLHVDIIGDTFWNENPDLLAPSDLAPPRIPKSIGR</sequence>
<dbReference type="GeneID" id="17319981"/>
<dbReference type="PANTHER" id="PTHR12729">
    <property type="entry name" value="TRNA(HIS) GUANYLYLTRANSFERASE-RELATED"/>
    <property type="match status" value="1"/>
</dbReference>
<feature type="domain" description="Thg1 C-terminal" evidence="16">
    <location>
        <begin position="139"/>
        <end position="259"/>
    </location>
</feature>
<dbReference type="GO" id="GO:0006400">
    <property type="term" value="P:tRNA modification"/>
    <property type="evidence" value="ECO:0007669"/>
    <property type="project" value="UniProtKB-UniRule"/>
</dbReference>
<dbReference type="Gramene" id="CDF77390">
    <property type="protein sequence ID" value="CDF77390"/>
    <property type="gene ID" value="CHC_T00007905001"/>
</dbReference>
<dbReference type="PANTHER" id="PTHR12729:SF6">
    <property type="entry name" value="TRNA(HIS) GUANYLYLTRANSFERASE-RELATED"/>
    <property type="match status" value="1"/>
</dbReference>
<keyword evidence="5 12" id="KW-0548">Nucleotidyltransferase</keyword>
<dbReference type="Proteomes" id="UP000012073">
    <property type="component" value="Unassembled WGS sequence"/>
</dbReference>
<evidence type="ECO:0000256" key="5">
    <source>
        <dbReference type="ARBA" id="ARBA00022695"/>
    </source>
</evidence>
<comment type="similarity">
    <text evidence="1 12">Belongs to the tRNA(His) guanylyltransferase family.</text>
</comment>
<proteinExistence type="inferred from homology"/>
<comment type="cofactor">
    <cofactor evidence="14">
        <name>Mg(2+)</name>
        <dbReference type="ChEBI" id="CHEBI:18420"/>
    </cofactor>
    <text evidence="14">Binds 2 magnesium ions per subunit.</text>
</comment>
<keyword evidence="8 12" id="KW-0460">Magnesium</keyword>
<dbReference type="Gene3D" id="3.30.70.3000">
    <property type="match status" value="1"/>
</dbReference>
<accession>S0F2T0</accession>
<dbReference type="GO" id="GO:0000287">
    <property type="term" value="F:magnesium ion binding"/>
    <property type="evidence" value="ECO:0007669"/>
    <property type="project" value="UniProtKB-UniRule"/>
</dbReference>
<feature type="domain" description="tRNAHis guanylyltransferase catalytic" evidence="15">
    <location>
        <begin position="6"/>
        <end position="136"/>
    </location>
</feature>
<dbReference type="STRING" id="2769.S0F2T0"/>
<dbReference type="PhylomeDB" id="S0F2T0"/>
<dbReference type="OMA" id="WKQHTEI"/>
<evidence type="ECO:0000256" key="1">
    <source>
        <dbReference type="ARBA" id="ARBA00010113"/>
    </source>
</evidence>
<dbReference type="Pfam" id="PF14413">
    <property type="entry name" value="Thg1C"/>
    <property type="match status" value="1"/>
</dbReference>
<feature type="binding site" evidence="14">
    <location>
        <position position="29"/>
    </location>
    <ligand>
        <name>Mg(2+)</name>
        <dbReference type="ChEBI" id="CHEBI:18420"/>
        <label>2</label>
        <note>catalytic</note>
    </ligand>
</feature>
<evidence type="ECO:0000256" key="6">
    <source>
        <dbReference type="ARBA" id="ARBA00022723"/>
    </source>
</evidence>